<evidence type="ECO:0000313" key="2">
    <source>
        <dbReference type="EMBL" id="KMZ89797.1"/>
    </source>
</evidence>
<sequence>MCGQFLKLYKSLSCYREDIQKHTTKINDCKFLNYWVNWKLNISKEKRNICVKKFYDDVVNHCVETFSPSSRFNLEHNINNIDLEKMNKLYNLYQKYHNLNSIFITSALQNPTLLLEPSNQCINEYNLARPMCYDENDKFCEKLRNFKSKYQNLYAQAQAKGTNFSKNFKRLPEEENSNIISSALLGSIFGLIPLFGLLYKVKKINAG</sequence>
<keyword evidence="1" id="KW-0812">Transmembrane</keyword>
<dbReference type="OrthoDB" id="10385617at2759"/>
<gene>
    <name evidence="2" type="ORF">PVMG_06065</name>
</gene>
<keyword evidence="1" id="KW-1133">Transmembrane helix</keyword>
<proteinExistence type="predicted"/>
<evidence type="ECO:0000256" key="1">
    <source>
        <dbReference type="SAM" id="Phobius"/>
    </source>
</evidence>
<reference evidence="2 3" key="1">
    <citation type="submission" date="2011-08" db="EMBL/GenBank/DDBJ databases">
        <title>The Genome Sequence of Plasmodium vivax Mauritania I.</title>
        <authorList>
            <consortium name="The Broad Institute Genome Sequencing Platform"/>
            <consortium name="The Broad Institute Genome Sequencing Center for Infectious Disease"/>
            <person name="Neafsey D."/>
            <person name="Carlton J."/>
            <person name="Barnwell J."/>
            <person name="Collins W."/>
            <person name="Escalante A."/>
            <person name="Mullikin J."/>
            <person name="Saul A."/>
            <person name="Guigo R."/>
            <person name="Camara F."/>
            <person name="Young S.K."/>
            <person name="Zeng Q."/>
            <person name="Gargeya S."/>
            <person name="Fitzgerald M."/>
            <person name="Haas B."/>
            <person name="Abouelleil A."/>
            <person name="Alvarado L."/>
            <person name="Arachchi H.M."/>
            <person name="Berlin A."/>
            <person name="Brown A."/>
            <person name="Chapman S.B."/>
            <person name="Chen Z."/>
            <person name="Dunbar C."/>
            <person name="Freedman E."/>
            <person name="Gearin G."/>
            <person name="Gellesch M."/>
            <person name="Goldberg J."/>
            <person name="Griggs A."/>
            <person name="Gujja S."/>
            <person name="Heiman D."/>
            <person name="Howarth C."/>
            <person name="Larson L."/>
            <person name="Lui A."/>
            <person name="MacDonald P.J.P."/>
            <person name="Montmayeur A."/>
            <person name="Murphy C."/>
            <person name="Neiman D."/>
            <person name="Pearson M."/>
            <person name="Priest M."/>
            <person name="Roberts A."/>
            <person name="Saif S."/>
            <person name="Shea T."/>
            <person name="Shenoy N."/>
            <person name="Sisk P."/>
            <person name="Stolte C."/>
            <person name="Sykes S."/>
            <person name="Wortman J."/>
            <person name="Nusbaum C."/>
            <person name="Birren B."/>
        </authorList>
    </citation>
    <scope>NUCLEOTIDE SEQUENCE [LARGE SCALE GENOMIC DNA]</scope>
    <source>
        <strain evidence="2 3">Mauritania I</strain>
    </source>
</reference>
<protein>
    <recommendedName>
        <fullName evidence="4">VIR protein</fullName>
    </recommendedName>
</protein>
<accession>A0A0J9T586</accession>
<evidence type="ECO:0000313" key="3">
    <source>
        <dbReference type="Proteomes" id="UP000053776"/>
    </source>
</evidence>
<dbReference type="EMBL" id="KQ235138">
    <property type="protein sequence ID" value="KMZ89797.1"/>
    <property type="molecule type" value="Genomic_DNA"/>
</dbReference>
<dbReference type="AlphaFoldDB" id="A0A0J9T586"/>
<keyword evidence="1" id="KW-0472">Membrane</keyword>
<name>A0A0J9T586_PLAVI</name>
<feature type="transmembrane region" description="Helical" evidence="1">
    <location>
        <begin position="179"/>
        <end position="199"/>
    </location>
</feature>
<organism evidence="2 3">
    <name type="scientific">Plasmodium vivax Mauritania I</name>
    <dbReference type="NCBI Taxonomy" id="1035515"/>
    <lineage>
        <taxon>Eukaryota</taxon>
        <taxon>Sar</taxon>
        <taxon>Alveolata</taxon>
        <taxon>Apicomplexa</taxon>
        <taxon>Aconoidasida</taxon>
        <taxon>Haemosporida</taxon>
        <taxon>Plasmodiidae</taxon>
        <taxon>Plasmodium</taxon>
        <taxon>Plasmodium (Plasmodium)</taxon>
    </lineage>
</organism>
<dbReference type="Proteomes" id="UP000053776">
    <property type="component" value="Unassembled WGS sequence"/>
</dbReference>
<evidence type="ECO:0008006" key="4">
    <source>
        <dbReference type="Google" id="ProtNLM"/>
    </source>
</evidence>